<organism evidence="3 4">
    <name type="scientific">Nitrospira defluvii</name>
    <dbReference type="NCBI Taxonomy" id="330214"/>
    <lineage>
        <taxon>Bacteria</taxon>
        <taxon>Pseudomonadati</taxon>
        <taxon>Nitrospirota</taxon>
        <taxon>Nitrospiria</taxon>
        <taxon>Nitrospirales</taxon>
        <taxon>Nitrospiraceae</taxon>
        <taxon>Nitrospira</taxon>
    </lineage>
</organism>
<dbReference type="SUPFAM" id="SSF56436">
    <property type="entry name" value="C-type lectin-like"/>
    <property type="match status" value="1"/>
</dbReference>
<evidence type="ECO:0000313" key="3">
    <source>
        <dbReference type="EMBL" id="CBK43704.1"/>
    </source>
</evidence>
<dbReference type="KEGG" id="nde:NIDE4035"/>
<keyword evidence="4" id="KW-1185">Reference proteome</keyword>
<evidence type="ECO:0000256" key="1">
    <source>
        <dbReference type="SAM" id="MobiDB-lite"/>
    </source>
</evidence>
<dbReference type="InterPro" id="IPR051043">
    <property type="entry name" value="Sulfatase_Mod_Factor_Kinase"/>
</dbReference>
<evidence type="ECO:0000259" key="2">
    <source>
        <dbReference type="Pfam" id="PF03781"/>
    </source>
</evidence>
<dbReference type="eggNOG" id="COG1262">
    <property type="taxonomic scope" value="Bacteria"/>
</dbReference>
<dbReference type="Pfam" id="PF03781">
    <property type="entry name" value="FGE-sulfatase"/>
    <property type="match status" value="1"/>
</dbReference>
<dbReference type="GO" id="GO:0120147">
    <property type="term" value="F:formylglycine-generating oxidase activity"/>
    <property type="evidence" value="ECO:0007669"/>
    <property type="project" value="TreeGrafter"/>
</dbReference>
<dbReference type="HOGENOM" id="CLU_012431_0_1_0"/>
<dbReference type="Gene3D" id="3.90.1580.10">
    <property type="entry name" value="paralog of FGE (formylglycine-generating enzyme)"/>
    <property type="match status" value="1"/>
</dbReference>
<dbReference type="STRING" id="330214.NIDE4035"/>
<dbReference type="PANTHER" id="PTHR23150">
    <property type="entry name" value="SULFATASE MODIFYING FACTOR 1, 2"/>
    <property type="match status" value="1"/>
</dbReference>
<accession>D8P872</accession>
<dbReference type="AlphaFoldDB" id="D8P872"/>
<dbReference type="EMBL" id="FP929003">
    <property type="protein sequence ID" value="CBK43704.1"/>
    <property type="molecule type" value="Genomic_DNA"/>
</dbReference>
<feature type="domain" description="Sulfatase-modifying factor enzyme-like" evidence="2">
    <location>
        <begin position="75"/>
        <end position="297"/>
    </location>
</feature>
<protein>
    <recommendedName>
        <fullName evidence="2">Sulfatase-modifying factor enzyme-like domain-containing protein</fullName>
    </recommendedName>
</protein>
<name>D8P872_9BACT</name>
<dbReference type="InterPro" id="IPR005532">
    <property type="entry name" value="SUMF_dom"/>
</dbReference>
<sequence>MRPKPPTVSQSITHKTMQTFVPIACAIAQLYCLPFTGAAEAKDISPRPSHSVVASPSNSAPVEPSTKFIGAHRGTPMVLIPAGEFAMGSDRGQEDEQPVHRVSVKAFYLDVYETTVAHYAEFLASQKPDAPFKWSEATAGTHDKRPVVGVNWYDARDYCRWAGKRLPTEAEWEIAARGTEGRIYPWGSAHPTRGHANAGETRWRGYDTLSNVGRFELGKTPEGVYDLSGNLWEWVADWYDPTYYQFSVRDNPKGPSAGPLRALRGGAWNNDSKAIRSSNRAGYAPDARRNDVGFRCAQDGPSPERR</sequence>
<dbReference type="Proteomes" id="UP000001660">
    <property type="component" value="Chromosome"/>
</dbReference>
<feature type="compositionally biased region" description="Polar residues" evidence="1">
    <location>
        <begin position="269"/>
        <end position="280"/>
    </location>
</feature>
<dbReference type="InterPro" id="IPR042095">
    <property type="entry name" value="SUMF_sf"/>
</dbReference>
<feature type="region of interest" description="Disordered" evidence="1">
    <location>
        <begin position="250"/>
        <end position="306"/>
    </location>
</feature>
<dbReference type="InterPro" id="IPR016187">
    <property type="entry name" value="CTDL_fold"/>
</dbReference>
<dbReference type="PANTHER" id="PTHR23150:SF19">
    <property type="entry name" value="FORMYLGLYCINE-GENERATING ENZYME"/>
    <property type="match status" value="1"/>
</dbReference>
<gene>
    <name evidence="3" type="ORF">NIDE4035</name>
</gene>
<reference evidence="3 4" key="1">
    <citation type="journal article" date="2010" name="Proc. Natl. Acad. Sci. U.S.A.">
        <title>A Nitrospira metagenome illuminates the physiology and evolution of globally important nitrite-oxidizing bacteria.</title>
        <authorList>
            <person name="Lucker S."/>
            <person name="Wagner M."/>
            <person name="Maixner F."/>
            <person name="Pelletier E."/>
            <person name="Koch H."/>
            <person name="Vacherie B."/>
            <person name="Rattei T."/>
            <person name="Sinninghe Damste J."/>
            <person name="Spieck E."/>
            <person name="Le Paslier D."/>
            <person name="Daims H."/>
        </authorList>
    </citation>
    <scope>NUCLEOTIDE SEQUENCE [LARGE SCALE GENOMIC DNA]</scope>
</reference>
<evidence type="ECO:0000313" key="4">
    <source>
        <dbReference type="Proteomes" id="UP000001660"/>
    </source>
</evidence>
<proteinExistence type="predicted"/>